<name>A0A086JBL7_TOXGO</name>
<feature type="non-terminal residue" evidence="1">
    <location>
        <position position="37"/>
    </location>
</feature>
<evidence type="ECO:0000313" key="2">
    <source>
        <dbReference type="Proteomes" id="UP000028837"/>
    </source>
</evidence>
<dbReference type="AlphaFoldDB" id="A0A086JBL7"/>
<evidence type="ECO:0000313" key="1">
    <source>
        <dbReference type="EMBL" id="KFG29535.1"/>
    </source>
</evidence>
<accession>A0A086JBL7</accession>
<proteinExistence type="predicted"/>
<sequence>HHERRTGRTCLGHDAPCRWLGDDVGSDDEEEIQSAFQ</sequence>
<feature type="non-terminal residue" evidence="1">
    <location>
        <position position="1"/>
    </location>
</feature>
<organism evidence="1 2">
    <name type="scientific">Toxoplasma gondii GAB2-2007-GAL-DOM2</name>
    <dbReference type="NCBI Taxonomy" id="1130820"/>
    <lineage>
        <taxon>Eukaryota</taxon>
        <taxon>Sar</taxon>
        <taxon>Alveolata</taxon>
        <taxon>Apicomplexa</taxon>
        <taxon>Conoidasida</taxon>
        <taxon>Coccidia</taxon>
        <taxon>Eucoccidiorida</taxon>
        <taxon>Eimeriorina</taxon>
        <taxon>Sarcocystidae</taxon>
        <taxon>Toxoplasma</taxon>
    </lineage>
</organism>
<protein>
    <submittedName>
        <fullName evidence="1">Sma protein</fullName>
    </submittedName>
</protein>
<reference evidence="1 2" key="1">
    <citation type="submission" date="2014-02" db="EMBL/GenBank/DDBJ databases">
        <authorList>
            <person name="Sibley D."/>
            <person name="Venepally P."/>
            <person name="Karamycheva S."/>
            <person name="Hadjithomas M."/>
            <person name="Khan A."/>
            <person name="Brunk B."/>
            <person name="Roos D."/>
            <person name="Caler E."/>
            <person name="Lorenzi H."/>
        </authorList>
    </citation>
    <scope>NUCLEOTIDE SEQUENCE [LARGE SCALE GENOMIC DNA]</scope>
    <source>
        <strain evidence="1 2">GAB2-2007-GAL-DOM2</strain>
    </source>
</reference>
<gene>
    <name evidence="1" type="ORF">TGDOM2_316730B</name>
</gene>
<comment type="caution">
    <text evidence="1">The sequence shown here is derived from an EMBL/GenBank/DDBJ whole genome shotgun (WGS) entry which is preliminary data.</text>
</comment>
<dbReference type="Proteomes" id="UP000028837">
    <property type="component" value="Unassembled WGS sequence"/>
</dbReference>
<dbReference type="EMBL" id="AHZU02001721">
    <property type="protein sequence ID" value="KFG29535.1"/>
    <property type="molecule type" value="Genomic_DNA"/>
</dbReference>
<dbReference type="VEuPathDB" id="ToxoDB:TGDOM2_316730B"/>